<feature type="non-terminal residue" evidence="2">
    <location>
        <position position="1"/>
    </location>
</feature>
<feature type="region of interest" description="Disordered" evidence="1">
    <location>
        <begin position="1"/>
        <end position="38"/>
    </location>
</feature>
<dbReference type="EMBL" id="CYRY02008842">
    <property type="protein sequence ID" value="VCW77466.1"/>
    <property type="molecule type" value="Genomic_DNA"/>
</dbReference>
<evidence type="ECO:0000313" key="3">
    <source>
        <dbReference type="Proteomes" id="UP000269945"/>
    </source>
</evidence>
<evidence type="ECO:0000256" key="1">
    <source>
        <dbReference type="SAM" id="MobiDB-lite"/>
    </source>
</evidence>
<protein>
    <submittedName>
        <fullName evidence="2">Uncharacterized protein</fullName>
    </submittedName>
</protein>
<sequence length="103" mass="11025">VTEDCFQGSPPTTAESGATSRLGSSSPQGVRGGCSWPLQAGRARDVGRLERKEKRLRGISWHLRRSEFRGGPGSLQAEGTGQDGKGNLSRERTAIPFLSFGSH</sequence>
<feature type="region of interest" description="Disordered" evidence="1">
    <location>
        <begin position="67"/>
        <end position="103"/>
    </location>
</feature>
<comment type="caution">
    <text evidence="2">The sequence shown here is derived from an EMBL/GenBank/DDBJ whole genome shotgun (WGS) entry which is preliminary data.</text>
</comment>
<evidence type="ECO:0000313" key="2">
    <source>
        <dbReference type="EMBL" id="VCW77466.1"/>
    </source>
</evidence>
<feature type="compositionally biased region" description="Polar residues" evidence="1">
    <location>
        <begin position="9"/>
        <end position="28"/>
    </location>
</feature>
<accession>A0A9X9LN69</accession>
<proteinExistence type="predicted"/>
<reference evidence="2 3" key="1">
    <citation type="submission" date="2018-10" db="EMBL/GenBank/DDBJ databases">
        <authorList>
            <person name="Ekblom R."/>
            <person name="Jareborg N."/>
        </authorList>
    </citation>
    <scope>NUCLEOTIDE SEQUENCE [LARGE SCALE GENOMIC DNA]</scope>
    <source>
        <tissue evidence="2">Muscle</tissue>
    </source>
</reference>
<dbReference type="Proteomes" id="UP000269945">
    <property type="component" value="Unassembled WGS sequence"/>
</dbReference>
<dbReference type="AlphaFoldDB" id="A0A9X9LN69"/>
<organism evidence="2 3">
    <name type="scientific">Gulo gulo</name>
    <name type="common">Wolverine</name>
    <name type="synonym">Gluton</name>
    <dbReference type="NCBI Taxonomy" id="48420"/>
    <lineage>
        <taxon>Eukaryota</taxon>
        <taxon>Metazoa</taxon>
        <taxon>Chordata</taxon>
        <taxon>Craniata</taxon>
        <taxon>Vertebrata</taxon>
        <taxon>Euteleostomi</taxon>
        <taxon>Mammalia</taxon>
        <taxon>Eutheria</taxon>
        <taxon>Laurasiatheria</taxon>
        <taxon>Carnivora</taxon>
        <taxon>Caniformia</taxon>
        <taxon>Musteloidea</taxon>
        <taxon>Mustelidae</taxon>
        <taxon>Guloninae</taxon>
        <taxon>Gulo</taxon>
    </lineage>
</organism>
<name>A0A9X9LN69_GULGU</name>
<keyword evidence="3" id="KW-1185">Reference proteome</keyword>
<gene>
    <name evidence="2" type="ORF">BN2614_LOCUS1</name>
</gene>